<dbReference type="InterPro" id="IPR003033">
    <property type="entry name" value="SCP2_sterol-bd_dom"/>
</dbReference>
<name>A0A851UTH9_9PASS</name>
<dbReference type="SUPFAM" id="SSF55718">
    <property type="entry name" value="SCP-like"/>
    <property type="match status" value="1"/>
</dbReference>
<dbReference type="Pfam" id="PF02036">
    <property type="entry name" value="SCP2"/>
    <property type="match status" value="1"/>
</dbReference>
<dbReference type="Proteomes" id="UP000623542">
    <property type="component" value="Unassembled WGS sequence"/>
</dbReference>
<evidence type="ECO:0000313" key="3">
    <source>
        <dbReference type="Proteomes" id="UP000623542"/>
    </source>
</evidence>
<dbReference type="GO" id="GO:0005829">
    <property type="term" value="C:cytosol"/>
    <property type="evidence" value="ECO:0007669"/>
    <property type="project" value="TreeGrafter"/>
</dbReference>
<feature type="non-terminal residue" evidence="2">
    <location>
        <position position="1"/>
    </location>
</feature>
<reference evidence="2" key="1">
    <citation type="submission" date="2019-09" db="EMBL/GenBank/DDBJ databases">
        <title>Bird 10,000 Genomes (B10K) Project - Family phase.</title>
        <authorList>
            <person name="Zhang G."/>
        </authorList>
    </citation>
    <scope>NUCLEOTIDE SEQUENCE</scope>
    <source>
        <strain evidence="2">B10K-IZCAS-20218</strain>
        <tissue evidence="2">Blood</tissue>
    </source>
</reference>
<organism evidence="2 3">
    <name type="scientific">Elachura formosa</name>
    <name type="common">spotted wren-babbler</name>
    <dbReference type="NCBI Taxonomy" id="1463973"/>
    <lineage>
        <taxon>Eukaryota</taxon>
        <taxon>Metazoa</taxon>
        <taxon>Chordata</taxon>
        <taxon>Craniata</taxon>
        <taxon>Vertebrata</taxon>
        <taxon>Euteleostomi</taxon>
        <taxon>Archelosauria</taxon>
        <taxon>Archosauria</taxon>
        <taxon>Dinosauria</taxon>
        <taxon>Saurischia</taxon>
        <taxon>Theropoda</taxon>
        <taxon>Coelurosauria</taxon>
        <taxon>Aves</taxon>
        <taxon>Neognathae</taxon>
        <taxon>Neoaves</taxon>
        <taxon>Telluraves</taxon>
        <taxon>Australaves</taxon>
        <taxon>Passeriformes</taxon>
        <taxon>Elachuridae</taxon>
        <taxon>Elachura</taxon>
    </lineage>
</organism>
<evidence type="ECO:0000259" key="1">
    <source>
        <dbReference type="Pfam" id="PF02036"/>
    </source>
</evidence>
<evidence type="ECO:0000313" key="2">
    <source>
        <dbReference type="EMBL" id="NXD32216.1"/>
    </source>
</evidence>
<dbReference type="PANTHER" id="PTHR10094">
    <property type="entry name" value="STEROL CARRIER PROTEIN 2 SCP-2 FAMILY PROTEIN"/>
    <property type="match status" value="1"/>
</dbReference>
<gene>
    <name evidence="2" type="primary">Hsd17b4_1</name>
    <name evidence="2" type="ORF">ELAFOR_R15705</name>
</gene>
<protein>
    <submittedName>
        <fullName evidence="2">DHB4 enzyme</fullName>
    </submittedName>
</protein>
<comment type="caution">
    <text evidence="2">The sequence shown here is derived from an EMBL/GenBank/DDBJ whole genome shotgun (WGS) entry which is preliminary data.</text>
</comment>
<accession>A0A851UTH9</accession>
<dbReference type="EMBL" id="WBNG01004022">
    <property type="protein sequence ID" value="NXD32216.1"/>
    <property type="molecule type" value="Genomic_DNA"/>
</dbReference>
<dbReference type="OrthoDB" id="3592703at2759"/>
<sequence>MWKEGNRIHFQTKVHETGDVVISNAYVDLVPASGVSTQTPSEGGELQSALVFGEIGRRLKSVGREVVKKANAVFEWHITKGGTVAAKWTIDLKSGSGEVYQGPAKGSADVTIIISDEDFMEVVFGKLDPQKAFFSGRLKARGNIMLSQKLQMILKDYAKL</sequence>
<dbReference type="PANTHER" id="PTHR10094:SF25">
    <property type="entry name" value="SCP2 STEROL-BINDING DOMAIN-CONTAINING PROTEIN 1"/>
    <property type="match status" value="1"/>
</dbReference>
<feature type="domain" description="SCP2" evidence="1">
    <location>
        <begin position="55"/>
        <end position="155"/>
    </location>
</feature>
<dbReference type="FunFam" id="3.30.1050.10:FF:000004">
    <property type="entry name" value="Hydroxysteroid 17-beta dehydrogenase 4"/>
    <property type="match status" value="1"/>
</dbReference>
<dbReference type="Gene3D" id="3.30.1050.10">
    <property type="entry name" value="SCP2 sterol-binding domain"/>
    <property type="match status" value="1"/>
</dbReference>
<feature type="non-terminal residue" evidence="2">
    <location>
        <position position="160"/>
    </location>
</feature>
<dbReference type="InterPro" id="IPR036527">
    <property type="entry name" value="SCP2_sterol-bd_dom_sf"/>
</dbReference>
<dbReference type="AlphaFoldDB" id="A0A851UTH9"/>
<dbReference type="Gene3D" id="3.10.129.10">
    <property type="entry name" value="Hotdog Thioesterase"/>
    <property type="match status" value="1"/>
</dbReference>
<keyword evidence="3" id="KW-1185">Reference proteome</keyword>
<proteinExistence type="predicted"/>